<gene>
    <name evidence="4" type="ORF">Plec18167_009132</name>
</gene>
<protein>
    <recommendedName>
        <fullName evidence="6">C6 finger domain protein</fullName>
    </recommendedName>
</protein>
<dbReference type="PANTHER" id="PTHR37534:SF49">
    <property type="entry name" value="LYSINE BIOSYNTHESIS REGULATORY PROTEIN LYS14"/>
    <property type="match status" value="1"/>
</dbReference>
<comment type="subcellular location">
    <subcellularLocation>
        <location evidence="1">Nucleus</location>
    </subcellularLocation>
</comment>
<proteinExistence type="predicted"/>
<dbReference type="Pfam" id="PF11951">
    <property type="entry name" value="Fungal_trans_2"/>
    <property type="match status" value="1"/>
</dbReference>
<evidence type="ECO:0000313" key="5">
    <source>
        <dbReference type="Proteomes" id="UP001583193"/>
    </source>
</evidence>
<evidence type="ECO:0000256" key="1">
    <source>
        <dbReference type="ARBA" id="ARBA00004123"/>
    </source>
</evidence>
<comment type="caution">
    <text evidence="4">The sequence shown here is derived from an EMBL/GenBank/DDBJ whole genome shotgun (WGS) entry which is preliminary data.</text>
</comment>
<accession>A0ABR3WR43</accession>
<sequence>MVARKMTADSNTSDQILSQSPSITDPSPNSAMLDPMNSTGVDQIFDYASFMWDVGDVLQQASFGTGPILGLDGEDSQAGRFVRSTSTEVAIHDKSSPGTSCLTDPAPTENHRLMDYFIHAVTPPILAEVEAQKKWLAMRQVLVGMASASRMVRWAVLAFSNLILVRREGHWLRSQQNHYDNALAEVSSSAGAEVKDLSQRSPHRENLFATLFLLSYVDILEGRIEAAHSNLKRAYTIFQKGEKSEFSHVERQFLQWLRLLDARAVSAGGEGLFLSKDDEVTLVETPPATFESCDLSGPAKEPDGDVEDVLFQVLYQPGIVFFQKVESFMGRISLIDPWHRSRGTVEDEIEVMNIGTSIAADLRTLYKQRPLLMDYAVAGKLTAPFVSAHLASAVTRAFRTYLSNYYASRIHLHRVAYKTLPLTREATEALIQIRRLARLIVETLDTDEALPVNMLWPLLMLGSEEHNTQERAWITAQILRMEKVAGNAKITAQVLEEVQARQDSTKSRVDIRSVMHAIFNSSFAIV</sequence>
<evidence type="ECO:0000313" key="4">
    <source>
        <dbReference type="EMBL" id="KAL1866133.1"/>
    </source>
</evidence>
<reference evidence="4 5" key="1">
    <citation type="journal article" date="2024" name="IMA Fungus">
        <title>IMA Genome - F19 : A genome assembly and annotation guide to empower mycologists, including annotated draft genome sequences of Ceratocystis pirilliformis, Diaporthe australafricana, Fusarium ophioides, Paecilomyces lecythidis, and Sporothrix stenoceras.</title>
        <authorList>
            <person name="Aylward J."/>
            <person name="Wilson A.M."/>
            <person name="Visagie C.M."/>
            <person name="Spraker J."/>
            <person name="Barnes I."/>
            <person name="Buitendag C."/>
            <person name="Ceriani C."/>
            <person name="Del Mar Angel L."/>
            <person name="du Plessis D."/>
            <person name="Fuchs T."/>
            <person name="Gasser K."/>
            <person name="Kramer D."/>
            <person name="Li W."/>
            <person name="Munsamy K."/>
            <person name="Piso A."/>
            <person name="Price J.L."/>
            <person name="Sonnekus B."/>
            <person name="Thomas C."/>
            <person name="van der Nest A."/>
            <person name="van Dijk A."/>
            <person name="van Heerden A."/>
            <person name="van Vuuren N."/>
            <person name="Yilmaz N."/>
            <person name="Duong T.A."/>
            <person name="van der Merwe N.A."/>
            <person name="Wingfield M.J."/>
            <person name="Wingfield B.D."/>
        </authorList>
    </citation>
    <scope>NUCLEOTIDE SEQUENCE [LARGE SCALE GENOMIC DNA]</scope>
    <source>
        <strain evidence="4 5">CMW 18167</strain>
    </source>
</reference>
<dbReference type="EMBL" id="JAVDPF010000053">
    <property type="protein sequence ID" value="KAL1866133.1"/>
    <property type="molecule type" value="Genomic_DNA"/>
</dbReference>
<dbReference type="Proteomes" id="UP001583193">
    <property type="component" value="Unassembled WGS sequence"/>
</dbReference>
<dbReference type="InterPro" id="IPR021858">
    <property type="entry name" value="Fun_TF"/>
</dbReference>
<evidence type="ECO:0008006" key="6">
    <source>
        <dbReference type="Google" id="ProtNLM"/>
    </source>
</evidence>
<keyword evidence="2" id="KW-0539">Nucleus</keyword>
<dbReference type="PANTHER" id="PTHR37534">
    <property type="entry name" value="TRANSCRIPTIONAL ACTIVATOR PROTEIN UGA3"/>
    <property type="match status" value="1"/>
</dbReference>
<feature type="compositionally biased region" description="Polar residues" evidence="3">
    <location>
        <begin position="8"/>
        <end position="36"/>
    </location>
</feature>
<evidence type="ECO:0000256" key="2">
    <source>
        <dbReference type="ARBA" id="ARBA00023242"/>
    </source>
</evidence>
<evidence type="ECO:0000256" key="3">
    <source>
        <dbReference type="SAM" id="MobiDB-lite"/>
    </source>
</evidence>
<keyword evidence="5" id="KW-1185">Reference proteome</keyword>
<name>A0ABR3WR43_9EURO</name>
<organism evidence="4 5">
    <name type="scientific">Paecilomyces lecythidis</name>
    <dbReference type="NCBI Taxonomy" id="3004212"/>
    <lineage>
        <taxon>Eukaryota</taxon>
        <taxon>Fungi</taxon>
        <taxon>Dikarya</taxon>
        <taxon>Ascomycota</taxon>
        <taxon>Pezizomycotina</taxon>
        <taxon>Eurotiomycetes</taxon>
        <taxon>Eurotiomycetidae</taxon>
        <taxon>Eurotiales</taxon>
        <taxon>Thermoascaceae</taxon>
        <taxon>Paecilomyces</taxon>
    </lineage>
</organism>
<feature type="region of interest" description="Disordered" evidence="3">
    <location>
        <begin position="1"/>
        <end position="36"/>
    </location>
</feature>